<dbReference type="EMBL" id="JAOL01000026">
    <property type="protein sequence ID" value="EUA94009.1"/>
    <property type="molecule type" value="Genomic_DNA"/>
</dbReference>
<organism evidence="1 2">
    <name type="scientific">Mycobacterium ulcerans str. Harvey</name>
    <dbReference type="NCBI Taxonomy" id="1299332"/>
    <lineage>
        <taxon>Bacteria</taxon>
        <taxon>Bacillati</taxon>
        <taxon>Actinomycetota</taxon>
        <taxon>Actinomycetes</taxon>
        <taxon>Mycobacteriales</taxon>
        <taxon>Mycobacteriaceae</taxon>
        <taxon>Mycobacterium</taxon>
        <taxon>Mycobacterium ulcerans group</taxon>
    </lineage>
</organism>
<reference evidence="1 2" key="1">
    <citation type="submission" date="2014-01" db="EMBL/GenBank/DDBJ databases">
        <authorList>
            <person name="Dobos K."/>
            <person name="Lenaerts A."/>
            <person name="Ordway D."/>
            <person name="DeGroote M.A."/>
            <person name="Parker T."/>
            <person name="Sizemore C."/>
            <person name="Tallon L.J."/>
            <person name="Sadzewicz L.K."/>
            <person name="Sengamalay N."/>
            <person name="Fraser C.M."/>
            <person name="Hine E."/>
            <person name="Shefchek K.A."/>
            <person name="Das S.P."/>
            <person name="Tettelin H."/>
        </authorList>
    </citation>
    <scope>NUCLEOTIDE SEQUENCE [LARGE SCALE GENOMIC DNA]</scope>
    <source>
        <strain evidence="1 2">Harvey</strain>
    </source>
</reference>
<accession>A0ABN0RAP7</accession>
<evidence type="ECO:0000313" key="2">
    <source>
        <dbReference type="Proteomes" id="UP000020681"/>
    </source>
</evidence>
<comment type="caution">
    <text evidence="1">The sequence shown here is derived from an EMBL/GenBank/DDBJ whole genome shotgun (WGS) entry which is preliminary data.</text>
</comment>
<dbReference type="Proteomes" id="UP000020681">
    <property type="component" value="Unassembled WGS sequence"/>
</dbReference>
<name>A0ABN0RAP7_MYCUL</name>
<sequence>MIHQGIALNAAEYYGIPLATMHFLPSRVNSRVIPILSPRLNRSVISALWWVHWRVDQKSRGSATTRAWYGQGVLILDFANSERPLTRDPSL</sequence>
<protein>
    <submittedName>
        <fullName evidence="1">Glycosyltransferase domain protein</fullName>
    </submittedName>
</protein>
<keyword evidence="2" id="KW-1185">Reference proteome</keyword>
<gene>
    <name evidence="1" type="ORF">I551_8738</name>
</gene>
<proteinExistence type="predicted"/>
<evidence type="ECO:0000313" key="1">
    <source>
        <dbReference type="EMBL" id="EUA94009.1"/>
    </source>
</evidence>